<dbReference type="SUPFAM" id="SSF103657">
    <property type="entry name" value="BAR/IMD domain-like"/>
    <property type="match status" value="1"/>
</dbReference>
<accession>A0A8C9S824</accession>
<evidence type="ECO:0000256" key="3">
    <source>
        <dbReference type="ARBA" id="ARBA00022443"/>
    </source>
</evidence>
<keyword evidence="4" id="KW-0963">Cytoplasm</keyword>
<dbReference type="GeneTree" id="ENSGT00950000182882"/>
<dbReference type="GO" id="GO:0006911">
    <property type="term" value="P:phagocytosis, engulfment"/>
    <property type="evidence" value="ECO:0007669"/>
    <property type="project" value="TreeGrafter"/>
</dbReference>
<dbReference type="Pfam" id="PF03114">
    <property type="entry name" value="BAR"/>
    <property type="match status" value="1"/>
</dbReference>
<dbReference type="PANTHER" id="PTHR46514:SF1">
    <property type="entry name" value="BRIDGING INTEGRATOR 2"/>
    <property type="match status" value="1"/>
</dbReference>
<dbReference type="InterPro" id="IPR003005">
    <property type="entry name" value="Amphiphysin"/>
</dbReference>
<dbReference type="GO" id="GO:0001891">
    <property type="term" value="C:phagocytic cup"/>
    <property type="evidence" value="ECO:0007669"/>
    <property type="project" value="TreeGrafter"/>
</dbReference>
<protein>
    <submittedName>
        <fullName evidence="10">Bridging integrator 2a</fullName>
    </submittedName>
</protein>
<feature type="compositionally biased region" description="Basic and acidic residues" evidence="8">
    <location>
        <begin position="395"/>
        <end position="429"/>
    </location>
</feature>
<sequence length="524" mass="59415">MRYLNHITFFCESKNNWQEQMAEIKSKPEASTEQIPEEKNEDEMADRRSTTSSPGGAGVLAKRVQRQLSRAQEKVLQKLGKTEETKDEEFEQYCQDLSQQQADGNKFLKDLKAYCTSVKAMRETSRRLSNTLMSIYNSDLQGDEDLKVIVAKEEPLWTSYEEGLADQCVRIMENYMSQFPEVKEKVAKRGRKLVDYDSTRHHLEMLQNAKKKDEVKISKAKEELNITERIFEDINTELKEALPAIYQSRIGCYVAVVQSISSLRDIFYHEMCTLNHEVYSVMKNLEAQHSVEVVAIRALQCSGSKKRRSRILLSPVKTTFPSLTRKFSFRQSDKGKESDSAHYKGHQDMAGKKASGTLEQQSRSPSKASRALSTEVGSSEYNDSELNFRGSNESVPERKSEAEAETERNESKPRQSSEKPGLKDRKEDEEKVEEEKDTDFSGAGLNQSDTFSESMRSNQNVEPSTCLGTHGDFQQRGENGEASEDLGSDVDDTEDTSGEASNKIASGLLSKVKRKSLRHILHIN</sequence>
<dbReference type="Gene3D" id="1.20.1270.60">
    <property type="entry name" value="Arfaptin homology (AH) domain/BAR domain"/>
    <property type="match status" value="1"/>
</dbReference>
<reference evidence="10" key="3">
    <citation type="submission" date="2025-09" db="UniProtKB">
        <authorList>
            <consortium name="Ensembl"/>
        </authorList>
    </citation>
    <scope>IDENTIFICATION</scope>
</reference>
<evidence type="ECO:0000256" key="8">
    <source>
        <dbReference type="SAM" id="MobiDB-lite"/>
    </source>
</evidence>
<keyword evidence="6" id="KW-0472">Membrane</keyword>
<feature type="domain" description="BAR" evidence="9">
    <location>
        <begin position="75"/>
        <end position="291"/>
    </location>
</feature>
<dbReference type="PANTHER" id="PTHR46514">
    <property type="entry name" value="AMPHIPHYSIN"/>
    <property type="match status" value="1"/>
</dbReference>
<dbReference type="GO" id="GO:0005543">
    <property type="term" value="F:phospholipid binding"/>
    <property type="evidence" value="ECO:0007669"/>
    <property type="project" value="TreeGrafter"/>
</dbReference>
<dbReference type="AlphaFoldDB" id="A0A8C9S824"/>
<dbReference type="InterPro" id="IPR004148">
    <property type="entry name" value="BAR_dom"/>
</dbReference>
<feature type="compositionally biased region" description="Basic and acidic residues" evidence="8">
    <location>
        <begin position="331"/>
        <end position="351"/>
    </location>
</feature>
<dbReference type="GO" id="GO:0071800">
    <property type="term" value="P:podosome assembly"/>
    <property type="evidence" value="ECO:0007669"/>
    <property type="project" value="TreeGrafter"/>
</dbReference>
<evidence type="ECO:0000256" key="6">
    <source>
        <dbReference type="ARBA" id="ARBA00023136"/>
    </source>
</evidence>
<dbReference type="GO" id="GO:0012505">
    <property type="term" value="C:endomembrane system"/>
    <property type="evidence" value="ECO:0007669"/>
    <property type="project" value="UniProtKB-SubCell"/>
</dbReference>
<feature type="coiled-coil region" evidence="7">
    <location>
        <begin position="203"/>
        <end position="237"/>
    </location>
</feature>
<name>A0A8C9S824_SCLFO</name>
<feature type="compositionally biased region" description="Acidic residues" evidence="8">
    <location>
        <begin position="481"/>
        <end position="497"/>
    </location>
</feature>
<feature type="region of interest" description="Disordered" evidence="8">
    <location>
        <begin position="21"/>
        <end position="60"/>
    </location>
</feature>
<dbReference type="GO" id="GO:0002102">
    <property type="term" value="C:podosome"/>
    <property type="evidence" value="ECO:0007669"/>
    <property type="project" value="TreeGrafter"/>
</dbReference>
<evidence type="ECO:0000256" key="4">
    <source>
        <dbReference type="ARBA" id="ARBA00022490"/>
    </source>
</evidence>
<evidence type="ECO:0000259" key="9">
    <source>
        <dbReference type="PROSITE" id="PS51021"/>
    </source>
</evidence>
<evidence type="ECO:0000256" key="5">
    <source>
        <dbReference type="ARBA" id="ARBA00023054"/>
    </source>
</evidence>
<dbReference type="Ensembl" id="ENSSFOT00015034906.2">
    <property type="protein sequence ID" value="ENSSFOP00015034526.2"/>
    <property type="gene ID" value="ENSSFOG00015021988.2"/>
</dbReference>
<dbReference type="GO" id="GO:0097320">
    <property type="term" value="P:plasma membrane tubulation"/>
    <property type="evidence" value="ECO:0007669"/>
    <property type="project" value="TreeGrafter"/>
</dbReference>
<dbReference type="FunFam" id="1.20.1270.60:FF:000013">
    <property type="entry name" value="Amphiphysin isoform 2"/>
    <property type="match status" value="1"/>
</dbReference>
<evidence type="ECO:0000313" key="11">
    <source>
        <dbReference type="Proteomes" id="UP000694397"/>
    </source>
</evidence>
<keyword evidence="5 7" id="KW-0175">Coiled coil</keyword>
<dbReference type="InterPro" id="IPR027267">
    <property type="entry name" value="AH/BAR_dom_sf"/>
</dbReference>
<dbReference type="Proteomes" id="UP000694397">
    <property type="component" value="Chromosome 19"/>
</dbReference>
<dbReference type="OrthoDB" id="446293at2759"/>
<reference evidence="10" key="2">
    <citation type="submission" date="2025-08" db="UniProtKB">
        <authorList>
            <consortium name="Ensembl"/>
        </authorList>
    </citation>
    <scope>IDENTIFICATION</scope>
</reference>
<gene>
    <name evidence="10" type="primary">bin2a</name>
</gene>
<evidence type="ECO:0000256" key="7">
    <source>
        <dbReference type="SAM" id="Coils"/>
    </source>
</evidence>
<proteinExistence type="predicted"/>
<evidence type="ECO:0000313" key="10">
    <source>
        <dbReference type="Ensembl" id="ENSSFOP00015034526.2"/>
    </source>
</evidence>
<feature type="compositionally biased region" description="Polar residues" evidence="8">
    <location>
        <begin position="357"/>
        <end position="394"/>
    </location>
</feature>
<keyword evidence="11" id="KW-1185">Reference proteome</keyword>
<reference evidence="10 11" key="1">
    <citation type="submission" date="2019-04" db="EMBL/GenBank/DDBJ databases">
        <authorList>
            <consortium name="Wellcome Sanger Institute Data Sharing"/>
        </authorList>
    </citation>
    <scope>NUCLEOTIDE SEQUENCE [LARGE SCALE GENOMIC DNA]</scope>
</reference>
<comment type="subcellular location">
    <subcellularLocation>
        <location evidence="2">Cytoplasm</location>
    </subcellularLocation>
    <subcellularLocation>
        <location evidence="1">Endomembrane system</location>
    </subcellularLocation>
</comment>
<organism evidence="10 11">
    <name type="scientific">Scleropages formosus</name>
    <name type="common">Asian bonytongue</name>
    <name type="synonym">Osteoglossum formosum</name>
    <dbReference type="NCBI Taxonomy" id="113540"/>
    <lineage>
        <taxon>Eukaryota</taxon>
        <taxon>Metazoa</taxon>
        <taxon>Chordata</taxon>
        <taxon>Craniata</taxon>
        <taxon>Vertebrata</taxon>
        <taxon>Euteleostomi</taxon>
        <taxon>Actinopterygii</taxon>
        <taxon>Neopterygii</taxon>
        <taxon>Teleostei</taxon>
        <taxon>Osteoglossocephala</taxon>
        <taxon>Osteoglossomorpha</taxon>
        <taxon>Osteoglossiformes</taxon>
        <taxon>Osteoglossidae</taxon>
        <taxon>Scleropages</taxon>
    </lineage>
</organism>
<dbReference type="GO" id="GO:0005737">
    <property type="term" value="C:cytoplasm"/>
    <property type="evidence" value="ECO:0007669"/>
    <property type="project" value="UniProtKB-SubCell"/>
</dbReference>
<dbReference type="PRINTS" id="PR01251">
    <property type="entry name" value="AMPHIPHYSIN"/>
</dbReference>
<dbReference type="SMART" id="SM00721">
    <property type="entry name" value="BAR"/>
    <property type="match status" value="1"/>
</dbReference>
<feature type="region of interest" description="Disordered" evidence="8">
    <location>
        <begin position="327"/>
        <end position="509"/>
    </location>
</feature>
<evidence type="ECO:0000256" key="2">
    <source>
        <dbReference type="ARBA" id="ARBA00004496"/>
    </source>
</evidence>
<dbReference type="PROSITE" id="PS51021">
    <property type="entry name" value="BAR"/>
    <property type="match status" value="1"/>
</dbReference>
<keyword evidence="3" id="KW-0728">SH3 domain</keyword>
<evidence type="ECO:0000256" key="1">
    <source>
        <dbReference type="ARBA" id="ARBA00004308"/>
    </source>
</evidence>
<feature type="compositionally biased region" description="Polar residues" evidence="8">
    <location>
        <begin position="444"/>
        <end position="467"/>
    </location>
</feature>